<name>A0A7J6YFP3_TRYCR</name>
<evidence type="ECO:0000256" key="1">
    <source>
        <dbReference type="SAM" id="MobiDB-lite"/>
    </source>
</evidence>
<dbReference type="VEuPathDB" id="TriTrypDB:ECC02_001232"/>
<feature type="compositionally biased region" description="Gly residues" evidence="1">
    <location>
        <begin position="421"/>
        <end position="436"/>
    </location>
</feature>
<sequence length="717" mass="79562">MCLYLCVKARVKSHSPRELQMSFFCFLKFFLLLLLPTIVCVCMCVYMCMSLCGSACLFLFFSSSQRNEKRGIKREEAGMDGRVKDLLRKSCCAGAPWEVAVQVVSSLFQSNNGSHHDVSLIYAVVGECMRLCILHRKTADAVRIYELFSRSGYVLGQSRHARLRSLPVLLSVESLRGLSADELALVALRQHPHRVHQSRIVAQMIAAEDADPDDVRNTPVMTERPLASKAPPFRDGVQTFVNMDGGFAETFNVPFLEVTEVTEAEQFRILLQQNMQLLRETRYFQQRLGLHYLLSQMRNVVDNKRLSSQVEMVPLVHVGRAVLEHPFIFAKPSTETARQQLLFEEFGSLPVHKGLSEVQQAKLMALETTVEPLRPLCREPLKFMDSLASSWDALFVRRAALTLVLPSEAHDVLPRSRTRGRGGGSISASGGGGNCGRGERHLESSLTASTWTDASSELFGGVEVRDAASRVELLINRRLYHNIVVPDTTFLLQNTNQLLQLARHREVVIPHSVFLDLVNSALDDQGPRRFHSRRVLLLLMHATTTNKTVIDAHGSLDSYSVHMKRSQGGVTLLGLQDEVVLLENSHERFFLADTLAGQEQEGPSIGRSSLASVLVAKQLGKMVSSTPGYVTCRDASTNASEVDHLVAGVIASMKDESETQGDHGALVCIRGKPAPLFKSRSRLFWARTPVVLATTSDVTRRVAFMVGLPMFPPVSAV</sequence>
<gene>
    <name evidence="3" type="ORF">ECC02_001232</name>
</gene>
<protein>
    <recommendedName>
        <fullName evidence="5">PIN domain-containing protein</fullName>
    </recommendedName>
</protein>
<feature type="transmembrane region" description="Helical" evidence="2">
    <location>
        <begin position="29"/>
        <end position="61"/>
    </location>
</feature>
<dbReference type="Proteomes" id="UP000583944">
    <property type="component" value="Unassembled WGS sequence"/>
</dbReference>
<evidence type="ECO:0000313" key="3">
    <source>
        <dbReference type="EMBL" id="KAF5225469.1"/>
    </source>
</evidence>
<organism evidence="3 4">
    <name type="scientific">Trypanosoma cruzi</name>
    <dbReference type="NCBI Taxonomy" id="5693"/>
    <lineage>
        <taxon>Eukaryota</taxon>
        <taxon>Discoba</taxon>
        <taxon>Euglenozoa</taxon>
        <taxon>Kinetoplastea</taxon>
        <taxon>Metakinetoplastina</taxon>
        <taxon>Trypanosomatida</taxon>
        <taxon>Trypanosomatidae</taxon>
        <taxon>Trypanosoma</taxon>
        <taxon>Schizotrypanum</taxon>
    </lineage>
</organism>
<accession>A0A7J6YFP3</accession>
<proteinExistence type="predicted"/>
<evidence type="ECO:0000313" key="4">
    <source>
        <dbReference type="Proteomes" id="UP000583944"/>
    </source>
</evidence>
<evidence type="ECO:0000256" key="2">
    <source>
        <dbReference type="SAM" id="Phobius"/>
    </source>
</evidence>
<dbReference type="VEuPathDB" id="TriTrypDB:BCY84_13913"/>
<evidence type="ECO:0008006" key="5">
    <source>
        <dbReference type="Google" id="ProtNLM"/>
    </source>
</evidence>
<keyword evidence="2" id="KW-0472">Membrane</keyword>
<keyword evidence="2" id="KW-0812">Transmembrane</keyword>
<dbReference type="AlphaFoldDB" id="A0A7J6YFP3"/>
<feature type="region of interest" description="Disordered" evidence="1">
    <location>
        <begin position="414"/>
        <end position="439"/>
    </location>
</feature>
<reference evidence="3 4" key="1">
    <citation type="journal article" date="2019" name="Genome Biol. Evol.">
        <title>Nanopore Sequencing Significantly Improves Genome Assembly of the Protozoan Parasite Trypanosoma cruzi.</title>
        <authorList>
            <person name="Diaz-Viraque F."/>
            <person name="Pita S."/>
            <person name="Greif G."/>
            <person name="de Souza R.C.M."/>
            <person name="Iraola G."/>
            <person name="Robello C."/>
        </authorList>
    </citation>
    <scope>NUCLEOTIDE SEQUENCE [LARGE SCALE GENOMIC DNA]</scope>
    <source>
        <strain evidence="3 4">Berenice</strain>
    </source>
</reference>
<keyword evidence="2" id="KW-1133">Transmembrane helix</keyword>
<dbReference type="EMBL" id="JABDHM010000006">
    <property type="protein sequence ID" value="KAF5225469.1"/>
    <property type="molecule type" value="Genomic_DNA"/>
</dbReference>
<comment type="caution">
    <text evidence="3">The sequence shown here is derived from an EMBL/GenBank/DDBJ whole genome shotgun (WGS) entry which is preliminary data.</text>
</comment>